<gene>
    <name evidence="1" type="ORF">GCM10011610_26680</name>
</gene>
<protein>
    <submittedName>
        <fullName evidence="1">Uncharacterized protein</fullName>
    </submittedName>
</protein>
<accession>A0ABQ2KDY6</accession>
<evidence type="ECO:0000313" key="1">
    <source>
        <dbReference type="EMBL" id="GGN78769.1"/>
    </source>
</evidence>
<reference evidence="2" key="1">
    <citation type="journal article" date="2019" name="Int. J. Syst. Evol. Microbiol.">
        <title>The Global Catalogue of Microorganisms (GCM) 10K type strain sequencing project: providing services to taxonomists for standard genome sequencing and annotation.</title>
        <authorList>
            <consortium name="The Broad Institute Genomics Platform"/>
            <consortium name="The Broad Institute Genome Sequencing Center for Infectious Disease"/>
            <person name="Wu L."/>
            <person name="Ma J."/>
        </authorList>
    </citation>
    <scope>NUCLEOTIDE SEQUENCE [LARGE SCALE GENOMIC DNA]</scope>
    <source>
        <strain evidence="2">CGMCC 4.7329</strain>
    </source>
</reference>
<evidence type="ECO:0000313" key="2">
    <source>
        <dbReference type="Proteomes" id="UP000658127"/>
    </source>
</evidence>
<proteinExistence type="predicted"/>
<keyword evidence="2" id="KW-1185">Reference proteome</keyword>
<comment type="caution">
    <text evidence="1">The sequence shown here is derived from an EMBL/GenBank/DDBJ whole genome shotgun (WGS) entry which is preliminary data.</text>
</comment>
<organism evidence="1 2">
    <name type="scientific">Nocardia rhizosphaerihabitans</name>
    <dbReference type="NCBI Taxonomy" id="1691570"/>
    <lineage>
        <taxon>Bacteria</taxon>
        <taxon>Bacillati</taxon>
        <taxon>Actinomycetota</taxon>
        <taxon>Actinomycetes</taxon>
        <taxon>Mycobacteriales</taxon>
        <taxon>Nocardiaceae</taxon>
        <taxon>Nocardia</taxon>
    </lineage>
</organism>
<dbReference type="EMBL" id="BMNE01000003">
    <property type="protein sequence ID" value="GGN78769.1"/>
    <property type="molecule type" value="Genomic_DNA"/>
</dbReference>
<dbReference type="Proteomes" id="UP000658127">
    <property type="component" value="Unassembled WGS sequence"/>
</dbReference>
<name>A0ABQ2KDY6_9NOCA</name>
<sequence length="107" mass="11580">MAAPKKHPDELEARAVRRYHISASSYSAFSSISMASWVIAAMSPASAAARYTASASSMLPCWSVSEAVFACTLLKCRPHAPEQLDNPVASTIVLADRVLDRALRRTE</sequence>
<dbReference type="RefSeq" id="WP_189027746.1">
    <property type="nucleotide sequence ID" value="NZ_BMNE01000003.1"/>
</dbReference>